<accession>A0AAU7J855</accession>
<sequence>MSMLTPGQRYKIVAQAPDPKPNMVLPYPYWLRSGEVVRELFTRQGLLVPKREGPKRAPDKW</sequence>
<reference evidence="1" key="1">
    <citation type="submission" date="2024-05" db="EMBL/GenBank/DDBJ databases">
        <authorList>
            <person name="Kwon M."/>
            <person name="Moon K."/>
        </authorList>
    </citation>
    <scope>NUCLEOTIDE SEQUENCE</scope>
</reference>
<reference evidence="1" key="2">
    <citation type="submission" date="2024-06" db="EMBL/GenBank/DDBJ databases">
        <title>Novel bacteriophage MK21 infecting Xanthomonas citri.</title>
        <authorList>
            <person name="Song S.-H."/>
            <person name="Lee A.H."/>
            <person name="Choi K.-M."/>
            <person name="Oh D."/>
            <person name="Park J.-G."/>
        </authorList>
    </citation>
    <scope>NUCLEOTIDE SEQUENCE</scope>
</reference>
<proteinExistence type="predicted"/>
<evidence type="ECO:0000313" key="1">
    <source>
        <dbReference type="EMBL" id="XBN74682.1"/>
    </source>
</evidence>
<organism evidence="1">
    <name type="scientific">Xanthomonas phage MK21</name>
    <dbReference type="NCBI Taxonomy" id="3148942"/>
    <lineage>
        <taxon>Viruses</taxon>
        <taxon>Duplodnaviria</taxon>
        <taxon>Heunggongvirae</taxon>
        <taxon>Uroviricota</taxon>
        <taxon>Caudoviricetes</taxon>
    </lineage>
</organism>
<name>A0AAU7J855_9CAUD</name>
<dbReference type="EMBL" id="PP780467">
    <property type="protein sequence ID" value="XBN74682.1"/>
    <property type="molecule type" value="Genomic_DNA"/>
</dbReference>
<protein>
    <submittedName>
        <fullName evidence="1">Uncharacterized protein</fullName>
    </submittedName>
</protein>